<dbReference type="NCBIfam" id="TIGR01615">
    <property type="entry name" value="A_thal_3542"/>
    <property type="match status" value="1"/>
</dbReference>
<dbReference type="InterPro" id="IPR006502">
    <property type="entry name" value="PDDEXK-like"/>
</dbReference>
<keyword evidence="2" id="KW-1185">Reference proteome</keyword>
<dbReference type="AlphaFoldDB" id="A0A067ET54"/>
<reference evidence="1 2" key="1">
    <citation type="submission" date="2014-04" db="EMBL/GenBank/DDBJ databases">
        <authorList>
            <consortium name="International Citrus Genome Consortium"/>
            <person name="Gmitter F."/>
            <person name="Chen C."/>
            <person name="Farmerie W."/>
            <person name="Harkins T."/>
            <person name="Desany B."/>
            <person name="Mohiuddin M."/>
            <person name="Kodira C."/>
            <person name="Borodovsky M."/>
            <person name="Lomsadze A."/>
            <person name="Burns P."/>
            <person name="Jenkins J."/>
            <person name="Prochnik S."/>
            <person name="Shu S."/>
            <person name="Chapman J."/>
            <person name="Pitluck S."/>
            <person name="Schmutz J."/>
            <person name="Rokhsar D."/>
        </authorList>
    </citation>
    <scope>NUCLEOTIDE SEQUENCE</scope>
</reference>
<dbReference type="PaxDb" id="2711-XP_006464619.1"/>
<dbReference type="Pfam" id="PF04720">
    <property type="entry name" value="PDDEXK_6"/>
    <property type="match status" value="1"/>
</dbReference>
<evidence type="ECO:0008006" key="3">
    <source>
        <dbReference type="Google" id="ProtNLM"/>
    </source>
</evidence>
<dbReference type="PANTHER" id="PTHR31579">
    <property type="entry name" value="OS03G0796600 PROTEIN"/>
    <property type="match status" value="1"/>
</dbReference>
<organism evidence="1 2">
    <name type="scientific">Citrus sinensis</name>
    <name type="common">Sweet orange</name>
    <name type="synonym">Citrus aurantium var. sinensis</name>
    <dbReference type="NCBI Taxonomy" id="2711"/>
    <lineage>
        <taxon>Eukaryota</taxon>
        <taxon>Viridiplantae</taxon>
        <taxon>Streptophyta</taxon>
        <taxon>Embryophyta</taxon>
        <taxon>Tracheophyta</taxon>
        <taxon>Spermatophyta</taxon>
        <taxon>Magnoliopsida</taxon>
        <taxon>eudicotyledons</taxon>
        <taxon>Gunneridae</taxon>
        <taxon>Pentapetalae</taxon>
        <taxon>rosids</taxon>
        <taxon>malvids</taxon>
        <taxon>Sapindales</taxon>
        <taxon>Rutaceae</taxon>
        <taxon>Aurantioideae</taxon>
        <taxon>Citrus</taxon>
    </lineage>
</organism>
<protein>
    <recommendedName>
        <fullName evidence="3">DUF506 family protein</fullName>
    </recommendedName>
</protein>
<evidence type="ECO:0000313" key="2">
    <source>
        <dbReference type="Proteomes" id="UP000027120"/>
    </source>
</evidence>
<dbReference type="PANTHER" id="PTHR31579:SF34">
    <property type="entry name" value="T14N5.3 PROTEIN"/>
    <property type="match status" value="1"/>
</dbReference>
<dbReference type="STRING" id="2711.A0A067ET54"/>
<dbReference type="Proteomes" id="UP000027120">
    <property type="component" value="Unassembled WGS sequence"/>
</dbReference>
<gene>
    <name evidence="1" type="ORF">CISIN_1g023044mg</name>
</gene>
<name>A0A067ET54_CITSI</name>
<evidence type="ECO:0000313" key="1">
    <source>
        <dbReference type="EMBL" id="KDO58354.1"/>
    </source>
</evidence>
<proteinExistence type="predicted"/>
<sequence length="288" mass="31857">MSSLEEEERLVQMVHDFIESSESSSSSSPSSSKCLLSLQHHHQPSYFLTLQEILRSGNTEAEKEVLERVKKHLVMRSRRDGVLLKSSNGLKKWLVRKLKMDGFNASLCHTSWATSSGCPAGDYEYIDIMVEDEQTEEPIRLIVDIDFKSQFELARPTQAYKELTNILPSIFVGQEEKLNKIISLLCSAAKQSLKERGLHIPPWRTSTYMHSKWLSAGCQKCSENIESAFGRKNIEEENRSASVGNVAISMVKNPKRSAFGGGSASAAGAGPGCSGLSSQFSNMGINCC</sequence>
<accession>A0A067ET54</accession>
<dbReference type="eggNOG" id="ENOG502RGTB">
    <property type="taxonomic scope" value="Eukaryota"/>
</dbReference>
<dbReference type="EMBL" id="KK784950">
    <property type="protein sequence ID" value="KDO58354.1"/>
    <property type="molecule type" value="Genomic_DNA"/>
</dbReference>